<feature type="region of interest" description="Disordered" evidence="1">
    <location>
        <begin position="667"/>
        <end position="730"/>
    </location>
</feature>
<feature type="compositionally biased region" description="Acidic residues" evidence="1">
    <location>
        <begin position="54"/>
        <end position="67"/>
    </location>
</feature>
<dbReference type="OMA" id="IWGKMPP"/>
<feature type="compositionally biased region" description="Basic and acidic residues" evidence="1">
    <location>
        <begin position="95"/>
        <end position="108"/>
    </location>
</feature>
<dbReference type="eggNOG" id="KOG2422">
    <property type="taxonomic scope" value="Eukaryota"/>
</dbReference>
<feature type="compositionally biased region" description="Acidic residues" evidence="1">
    <location>
        <begin position="23"/>
        <end position="34"/>
    </location>
</feature>
<accession>S3DF59</accession>
<dbReference type="HOGENOM" id="CLU_008321_1_0_1"/>
<feature type="compositionally biased region" description="Basic residues" evidence="1">
    <location>
        <begin position="81"/>
        <end position="94"/>
    </location>
</feature>
<evidence type="ECO:0000313" key="2">
    <source>
        <dbReference type="EMBL" id="EPE37057.1"/>
    </source>
</evidence>
<dbReference type="STRING" id="1116229.S3DF59"/>
<dbReference type="InterPro" id="IPR006994">
    <property type="entry name" value="TCF25/Rqc1"/>
</dbReference>
<feature type="compositionally biased region" description="Acidic residues" evidence="1">
    <location>
        <begin position="671"/>
        <end position="696"/>
    </location>
</feature>
<evidence type="ECO:0008006" key="4">
    <source>
        <dbReference type="Google" id="ProtNLM"/>
    </source>
</evidence>
<evidence type="ECO:0000313" key="3">
    <source>
        <dbReference type="Proteomes" id="UP000016922"/>
    </source>
</evidence>
<feature type="region of interest" description="Disordered" evidence="1">
    <location>
        <begin position="1"/>
        <end position="108"/>
    </location>
</feature>
<dbReference type="AlphaFoldDB" id="S3DF59"/>
<reference evidence="2 3" key="1">
    <citation type="journal article" date="2013" name="BMC Genomics">
        <title>Genomics-driven discovery of the pneumocandin biosynthetic gene cluster in the fungus Glarea lozoyensis.</title>
        <authorList>
            <person name="Chen L."/>
            <person name="Yue Q."/>
            <person name="Zhang X."/>
            <person name="Xiang M."/>
            <person name="Wang C."/>
            <person name="Li S."/>
            <person name="Che Y."/>
            <person name="Ortiz-Lopez F.J."/>
            <person name="Bills G.F."/>
            <person name="Liu X."/>
            <person name="An Z."/>
        </authorList>
    </citation>
    <scope>NUCLEOTIDE SEQUENCE [LARGE SCALE GENOMIC DNA]</scope>
    <source>
        <strain evidence="3">ATCC 20868 / MF5171</strain>
    </source>
</reference>
<proteinExistence type="predicted"/>
<dbReference type="Proteomes" id="UP000016922">
    <property type="component" value="Unassembled WGS sequence"/>
</dbReference>
<dbReference type="PANTHER" id="PTHR22684:SF0">
    <property type="entry name" value="RIBOSOME QUALITY CONTROL COMPLEX SUBUNIT TCF25"/>
    <property type="match status" value="1"/>
</dbReference>
<dbReference type="RefSeq" id="XP_008076372.1">
    <property type="nucleotide sequence ID" value="XM_008078181.1"/>
</dbReference>
<evidence type="ECO:0000256" key="1">
    <source>
        <dbReference type="SAM" id="MobiDB-lite"/>
    </source>
</evidence>
<dbReference type="Pfam" id="PF04910">
    <property type="entry name" value="Tcf25"/>
    <property type="match status" value="1"/>
</dbReference>
<organism evidence="2 3">
    <name type="scientific">Glarea lozoyensis (strain ATCC 20868 / MF5171)</name>
    <dbReference type="NCBI Taxonomy" id="1116229"/>
    <lineage>
        <taxon>Eukaryota</taxon>
        <taxon>Fungi</taxon>
        <taxon>Dikarya</taxon>
        <taxon>Ascomycota</taxon>
        <taxon>Pezizomycotina</taxon>
        <taxon>Leotiomycetes</taxon>
        <taxon>Helotiales</taxon>
        <taxon>Helotiaceae</taxon>
        <taxon>Glarea</taxon>
    </lineage>
</organism>
<feature type="compositionally biased region" description="Low complexity" evidence="1">
    <location>
        <begin position="68"/>
        <end position="80"/>
    </location>
</feature>
<dbReference type="GO" id="GO:1990112">
    <property type="term" value="C:RQC complex"/>
    <property type="evidence" value="ECO:0007669"/>
    <property type="project" value="TreeGrafter"/>
</dbReference>
<dbReference type="GO" id="GO:1990116">
    <property type="term" value="P:ribosome-associated ubiquitin-dependent protein catabolic process"/>
    <property type="evidence" value="ECO:0007669"/>
    <property type="project" value="TreeGrafter"/>
</dbReference>
<sequence length="730" mass="81710">MSSRQLRKLQQQRELEQAKLQAEAEEAEESEDEPVVPAKSKASLFANLAALEDQGAEEDEEDSEAEEPAAAVEATPVVAQKKVKKSKKKKKAKTKVKDTEQALADSKNDADDIDKALRELNLKSPSGTDSARKAPINAEYERVCALLGITTQHLKVANEMRSLFGKAAVEVQDEPGGHARGQRNRQRGQNQQVDLETALKGRHAPGKGLPELTLRRNNLIQGKDDWPKAPTGGLTMVVADDPRTTDGTVEFRFDHNKDYQALQQAFYGFVEMGDPQNLIGLLVRNPYHISLLIQVSKIAKDQTDHALSSDLLERALFTFGRAATTLFNSKLSSGKARLDFSRPENREIWLAGYQYIKSLVMKGTYRTALEWAKLLLSFDPEEDPYCMRLMIHHLALRAHEFNWLLDMFESDLPKDWQHLDTADEESADVMSHFKPSLAIAAMSLKEGKQSRKLLTESMQTVPWLFCRLFKDLNLDAPPSIWGIEARSDAESLFTEIYVRQAKDLWNTPEATALLMEIAHTVPKINVASIPILDNSRMSLDVVRFVYLDNTPALMALAPSALLHRSNNSDADPLPPVMNTYSYESQRRALDDGTGENDLGGDFFNPLAALARLLPGLRQPGNDDGDIDDEDVRREIEHAMANEEGERPPNGTVPVPISLARRLMNMIWPGANDDDEDDEWTEDEGTDTDFDPGDEMPDSLIEQSAEYYEGMPDLVDEEDPDFDDMPDLVPQ</sequence>
<dbReference type="GeneID" id="19468268"/>
<dbReference type="KEGG" id="glz:GLAREA_09220"/>
<name>S3DF59_GLAL2</name>
<dbReference type="GO" id="GO:0072344">
    <property type="term" value="P:rescue of stalled ribosome"/>
    <property type="evidence" value="ECO:0007669"/>
    <property type="project" value="TreeGrafter"/>
</dbReference>
<dbReference type="PANTHER" id="PTHR22684">
    <property type="entry name" value="NULP1-RELATED"/>
    <property type="match status" value="1"/>
</dbReference>
<dbReference type="EMBL" id="KE145352">
    <property type="protein sequence ID" value="EPE37057.1"/>
    <property type="molecule type" value="Genomic_DNA"/>
</dbReference>
<dbReference type="OrthoDB" id="205993at2759"/>
<protein>
    <recommendedName>
        <fullName evidence="4">Transcription factor 25</fullName>
    </recommendedName>
</protein>
<feature type="compositionally biased region" description="Acidic residues" evidence="1">
    <location>
        <begin position="713"/>
        <end position="730"/>
    </location>
</feature>
<keyword evidence="3" id="KW-1185">Reference proteome</keyword>
<gene>
    <name evidence="2" type="ORF">GLAREA_09220</name>
</gene>